<keyword evidence="5" id="KW-0446">Lipid-binding</keyword>
<keyword evidence="4" id="KW-0809">Transit peptide</keyword>
<reference evidence="9" key="1">
    <citation type="journal article" date="2019" name="Int. J. Syst. Evol. Microbiol.">
        <title>The Global Catalogue of Microorganisms (GCM) 10K type strain sequencing project: providing services to taxonomists for standard genome sequencing and annotation.</title>
        <authorList>
            <consortium name="The Broad Institute Genomics Platform"/>
            <consortium name="The Broad Institute Genome Sequencing Center for Infectious Disease"/>
            <person name="Wu L."/>
            <person name="Ma J."/>
        </authorList>
    </citation>
    <scope>NUCLEOTIDE SEQUENCE [LARGE SCALE GENOMIC DNA]</scope>
    <source>
        <strain evidence="9">KCTC 42911</strain>
    </source>
</reference>
<feature type="domain" description="COQ9 C-terminal" evidence="7">
    <location>
        <begin position="117"/>
        <end position="185"/>
    </location>
</feature>
<evidence type="ECO:0000313" key="8">
    <source>
        <dbReference type="EMBL" id="MFC3613716.1"/>
    </source>
</evidence>
<dbReference type="NCBIfam" id="TIGR02396">
    <property type="entry name" value="diverge_rpsU"/>
    <property type="match status" value="1"/>
</dbReference>
<accession>A0ABV7TEL0</accession>
<dbReference type="RefSeq" id="WP_386734905.1">
    <property type="nucleotide sequence ID" value="NZ_JBHRXI010000006.1"/>
</dbReference>
<proteinExistence type="inferred from homology"/>
<dbReference type="Pfam" id="PF08511">
    <property type="entry name" value="COQ9"/>
    <property type="match status" value="1"/>
</dbReference>
<dbReference type="InterPro" id="IPR012762">
    <property type="entry name" value="Ubiq_biosynth_COQ9"/>
</dbReference>
<evidence type="ECO:0000256" key="6">
    <source>
        <dbReference type="ARBA" id="ARBA00058104"/>
    </source>
</evidence>
<evidence type="ECO:0000259" key="7">
    <source>
        <dbReference type="Pfam" id="PF08511"/>
    </source>
</evidence>
<dbReference type="Gene3D" id="1.10.357.10">
    <property type="entry name" value="Tetracycline Repressor, domain 2"/>
    <property type="match status" value="1"/>
</dbReference>
<keyword evidence="3" id="KW-0831">Ubiquinone biosynthesis</keyword>
<organism evidence="8 9">
    <name type="scientific">Lutimaribacter marinistellae</name>
    <dbReference type="NCBI Taxonomy" id="1820329"/>
    <lineage>
        <taxon>Bacteria</taxon>
        <taxon>Pseudomonadati</taxon>
        <taxon>Pseudomonadota</taxon>
        <taxon>Alphaproteobacteria</taxon>
        <taxon>Rhodobacterales</taxon>
        <taxon>Roseobacteraceae</taxon>
        <taxon>Lutimaribacter</taxon>
    </lineage>
</organism>
<keyword evidence="9" id="KW-1185">Reference proteome</keyword>
<evidence type="ECO:0000313" key="9">
    <source>
        <dbReference type="Proteomes" id="UP001595629"/>
    </source>
</evidence>
<sequence length="231" mass="25679">MTDTTEEIIDKLLDAALAHVPFDGWSEASFRAAIDDSGVEESVARAICPRGAVDLALAFHARGDRAMLERLQATDLDAMKIRDKIAFAVRTRLEVIEDREAVRRGVTLFALPAYAGDGAKAVWGTCDLIWTAIGDRSDDVNWYTKRATLSGVYSSTVLYWLGDDSLDHQATWEFLDRRIADVMLFEKFKAQVNGNPLLKPLLAGPNWLASQIKAPVRLTERQFPGQLTPRS</sequence>
<protein>
    <submittedName>
        <fullName evidence="8">COQ9 family protein</fullName>
    </submittedName>
</protein>
<dbReference type="PANTHER" id="PTHR21427:SF19">
    <property type="entry name" value="UBIQUINONE BIOSYNTHESIS PROTEIN COQ9, MITOCHONDRIAL"/>
    <property type="match status" value="1"/>
</dbReference>
<dbReference type="InterPro" id="IPR013718">
    <property type="entry name" value="COQ9_C"/>
</dbReference>
<comment type="function">
    <text evidence="6">Membrane-associated protein that warps the membrane surface to access and bind aromatic isoprenes with high specificity, including ubiquinone (CoQ) isoprene intermediates and presents them directly to COQ7, therefore facilitating the COQ7-mediated hydroxylase step. Participates in the biosynthesis of coenzyme Q, also named ubiquinone, an essential lipid-soluble electron transporter for aerobic cellular respiration.</text>
</comment>
<evidence type="ECO:0000256" key="3">
    <source>
        <dbReference type="ARBA" id="ARBA00022688"/>
    </source>
</evidence>
<dbReference type="EMBL" id="JBHRXI010000006">
    <property type="protein sequence ID" value="MFC3613716.1"/>
    <property type="molecule type" value="Genomic_DNA"/>
</dbReference>
<evidence type="ECO:0000256" key="1">
    <source>
        <dbReference type="ARBA" id="ARBA00004749"/>
    </source>
</evidence>
<comment type="pathway">
    <text evidence="1">Cofactor biosynthesis; ubiquinone biosynthesis.</text>
</comment>
<evidence type="ECO:0000256" key="2">
    <source>
        <dbReference type="ARBA" id="ARBA00010766"/>
    </source>
</evidence>
<gene>
    <name evidence="8" type="ORF">ACFORG_08070</name>
</gene>
<name>A0ABV7TEL0_9RHOB</name>
<evidence type="ECO:0000256" key="4">
    <source>
        <dbReference type="ARBA" id="ARBA00022946"/>
    </source>
</evidence>
<comment type="caution">
    <text evidence="8">The sequence shown here is derived from an EMBL/GenBank/DDBJ whole genome shotgun (WGS) entry which is preliminary data.</text>
</comment>
<evidence type="ECO:0000256" key="5">
    <source>
        <dbReference type="ARBA" id="ARBA00023121"/>
    </source>
</evidence>
<comment type="similarity">
    <text evidence="2">Belongs to the COQ9 family.</text>
</comment>
<dbReference type="Proteomes" id="UP001595629">
    <property type="component" value="Unassembled WGS sequence"/>
</dbReference>
<dbReference type="PANTHER" id="PTHR21427">
    <property type="entry name" value="UBIQUINONE BIOSYNTHESIS PROTEIN COQ9, MITOCHONDRIAL"/>
    <property type="match status" value="1"/>
</dbReference>